<evidence type="ECO:0000256" key="9">
    <source>
        <dbReference type="SAM" id="MobiDB-lite"/>
    </source>
</evidence>
<dbReference type="EMBL" id="KN846995">
    <property type="protein sequence ID" value="KIW89473.1"/>
    <property type="molecule type" value="Genomic_DNA"/>
</dbReference>
<evidence type="ECO:0000256" key="7">
    <source>
        <dbReference type="ARBA" id="ARBA00022777"/>
    </source>
</evidence>
<keyword evidence="6" id="KW-0547">Nucleotide-binding</keyword>
<dbReference type="Gene3D" id="3.40.50.300">
    <property type="entry name" value="P-loop containing nucleotide triphosphate hydrolases"/>
    <property type="match status" value="1"/>
</dbReference>
<dbReference type="GO" id="GO:0005634">
    <property type="term" value="C:nucleus"/>
    <property type="evidence" value="ECO:0007669"/>
    <property type="project" value="TreeGrafter"/>
</dbReference>
<dbReference type="Proteomes" id="UP000053789">
    <property type="component" value="Unassembled WGS sequence"/>
</dbReference>
<organism evidence="11 12">
    <name type="scientific">Cladophialophora bantiana (strain ATCC 10958 / CBS 173.52 / CDC B-1940 / NIH 8579)</name>
    <name type="common">Xylohypha bantiana</name>
    <dbReference type="NCBI Taxonomy" id="1442370"/>
    <lineage>
        <taxon>Eukaryota</taxon>
        <taxon>Fungi</taxon>
        <taxon>Dikarya</taxon>
        <taxon>Ascomycota</taxon>
        <taxon>Pezizomycotina</taxon>
        <taxon>Eurotiomycetes</taxon>
        <taxon>Chaetothyriomycetidae</taxon>
        <taxon>Chaetothyriales</taxon>
        <taxon>Herpotrichiellaceae</taxon>
        <taxon>Cladophialophora</taxon>
    </lineage>
</organism>
<evidence type="ECO:0000256" key="1">
    <source>
        <dbReference type="ARBA" id="ARBA00003798"/>
    </source>
</evidence>
<dbReference type="OrthoDB" id="4054781at2759"/>
<evidence type="ECO:0000256" key="5">
    <source>
        <dbReference type="ARBA" id="ARBA00022679"/>
    </source>
</evidence>
<keyword evidence="7" id="KW-0418">Kinase</keyword>
<feature type="domain" description="Clp1 P-loop" evidence="10">
    <location>
        <begin position="235"/>
        <end position="435"/>
    </location>
</feature>
<feature type="compositionally biased region" description="Low complexity" evidence="9">
    <location>
        <begin position="22"/>
        <end position="31"/>
    </location>
</feature>
<evidence type="ECO:0000256" key="3">
    <source>
        <dbReference type="ARBA" id="ARBA00018706"/>
    </source>
</evidence>
<evidence type="ECO:0000256" key="6">
    <source>
        <dbReference type="ARBA" id="ARBA00022741"/>
    </source>
</evidence>
<dbReference type="HOGENOM" id="CLU_010345_2_0_1"/>
<dbReference type="GeneID" id="27702557"/>
<proteinExistence type="inferred from homology"/>
<keyword evidence="8" id="KW-0067">ATP-binding</keyword>
<evidence type="ECO:0000313" key="11">
    <source>
        <dbReference type="EMBL" id="KIW89473.1"/>
    </source>
</evidence>
<evidence type="ECO:0000256" key="4">
    <source>
        <dbReference type="ARBA" id="ARBA00019824"/>
    </source>
</evidence>
<dbReference type="GO" id="GO:0051731">
    <property type="term" value="F:polynucleotide 5'-hydroxyl-kinase activity"/>
    <property type="evidence" value="ECO:0007669"/>
    <property type="project" value="InterPro"/>
</dbReference>
<comment type="function">
    <text evidence="1">Polynucleotide 5'-kinase involved in rRNA processing.</text>
</comment>
<gene>
    <name evidence="11" type="ORF">Z519_09629</name>
</gene>
<sequence>MIANGGRLSAVARRRLLREVQSTASSPSPATVAPIPEANLSETTCTSKDQEVESDGSSADEGLQSPNQFATLVDASAVHFSSSREIEQLTDRSVKIKLSRGQKCVVLGTYTLWVKQGSISVYGAILNATTAVYRVYAPVTHALPSIEAVSSSAELQLESLDDGIRDLPYVGQRGMWVPFGVKPSTSSFYVLGHSFDQDPKAPRQLKELDITCWKSLLTEFSRADISQPRRILICGRRSSGLSTLVRCIFNRFLARQFAGPDSARQRGVILLDLDTNMPEFAPPGMISLVHIVNPVFGPPFANILPPYRERSSRILAKHFLGDLETRDLVSWHIDRISGLLDLEQNRRVEFEGAPVLVTCPKWLNGIDNTRAGELWMKMSPSDIVCLDSGPMSTHLGPWKSLAEMGNCRIHQIPALVFDKISPVREHDLQMQSYFHLRHTPINHPFWDDTPVLATAQGSVALTYADDGAKISAIVLLGGHVAPEDTYDALEGNIVAVVALNPQSATDAACDLGATGANSHDGDRSGIYRTEEDLPLWQEQGELERSFPFPAEHSRCLGLAMVQKIDIPNRKIILSNAANLQVHEIQEQDSHVALVVPKATTDGRFKTDWAQREMHIKKSDSQTK</sequence>
<dbReference type="GO" id="GO:0000448">
    <property type="term" value="P:cleavage in ITS2 between 5.8S rRNA and LSU-rRNA of tricistronic rRNA transcript (SSU-rRNA, 5.8S rRNA, LSU-rRNA)"/>
    <property type="evidence" value="ECO:0007669"/>
    <property type="project" value="TreeGrafter"/>
</dbReference>
<name>A0A0D2H882_CLAB1</name>
<dbReference type="InterPro" id="IPR045116">
    <property type="entry name" value="Clp1/Grc3"/>
</dbReference>
<dbReference type="RefSeq" id="XP_016616142.1">
    <property type="nucleotide sequence ID" value="XM_016767350.1"/>
</dbReference>
<keyword evidence="5" id="KW-0808">Transferase</keyword>
<reference evidence="11" key="1">
    <citation type="submission" date="2015-01" db="EMBL/GenBank/DDBJ databases">
        <title>The Genome Sequence of Cladophialophora bantiana CBS 173.52.</title>
        <authorList>
            <consortium name="The Broad Institute Genomics Platform"/>
            <person name="Cuomo C."/>
            <person name="de Hoog S."/>
            <person name="Gorbushina A."/>
            <person name="Stielow B."/>
            <person name="Teixiera M."/>
            <person name="Abouelleil A."/>
            <person name="Chapman S.B."/>
            <person name="Priest M."/>
            <person name="Young S.K."/>
            <person name="Wortman J."/>
            <person name="Nusbaum C."/>
            <person name="Birren B."/>
        </authorList>
    </citation>
    <scope>NUCLEOTIDE SEQUENCE [LARGE SCALE GENOMIC DNA]</scope>
    <source>
        <strain evidence="11">CBS 173.52</strain>
    </source>
</reference>
<protein>
    <recommendedName>
        <fullName evidence="4">Polynucleotide 5'-hydroxyl-kinase GRC3</fullName>
    </recommendedName>
    <alternativeName>
        <fullName evidence="3">Polynucleotide 5'-hydroxyl-kinase grc3</fullName>
    </alternativeName>
</protein>
<dbReference type="PANTHER" id="PTHR12755">
    <property type="entry name" value="CLEAVAGE/POLYADENYLATION FACTOR IA SUBUNIT CLP1P"/>
    <property type="match status" value="1"/>
</dbReference>
<comment type="similarity">
    <text evidence="2">Belongs to the Clp1 family. NOL9/GRC3 subfamily.</text>
</comment>
<dbReference type="InterPro" id="IPR032319">
    <property type="entry name" value="CLP1_P"/>
</dbReference>
<dbReference type="GO" id="GO:0005524">
    <property type="term" value="F:ATP binding"/>
    <property type="evidence" value="ECO:0007669"/>
    <property type="project" value="UniProtKB-KW"/>
</dbReference>
<dbReference type="PANTHER" id="PTHR12755:SF3">
    <property type="entry name" value="POLYNUCLEOTIDE 5'-HYDROXYL-KINASE NOL9"/>
    <property type="match status" value="1"/>
</dbReference>
<evidence type="ECO:0000256" key="2">
    <source>
        <dbReference type="ARBA" id="ARBA00011003"/>
    </source>
</evidence>
<evidence type="ECO:0000256" key="8">
    <source>
        <dbReference type="ARBA" id="ARBA00022840"/>
    </source>
</evidence>
<dbReference type="Pfam" id="PF16575">
    <property type="entry name" value="CLP1_P"/>
    <property type="match status" value="1"/>
</dbReference>
<evidence type="ECO:0000313" key="12">
    <source>
        <dbReference type="Proteomes" id="UP000053789"/>
    </source>
</evidence>
<accession>A0A0D2H882</accession>
<evidence type="ECO:0000259" key="10">
    <source>
        <dbReference type="Pfam" id="PF16575"/>
    </source>
</evidence>
<dbReference type="VEuPathDB" id="FungiDB:Z519_09629"/>
<dbReference type="InterPro" id="IPR027417">
    <property type="entry name" value="P-loop_NTPase"/>
</dbReference>
<feature type="region of interest" description="Disordered" evidence="9">
    <location>
        <begin position="19"/>
        <end position="64"/>
    </location>
</feature>
<keyword evidence="12" id="KW-1185">Reference proteome</keyword>
<dbReference type="AlphaFoldDB" id="A0A0D2H882"/>